<dbReference type="EMBL" id="MDYP01000015">
    <property type="protein sequence ID" value="OQE07081.1"/>
    <property type="molecule type" value="Genomic_DNA"/>
</dbReference>
<organism evidence="2 3">
    <name type="scientific">Penicillium vulpinum</name>
    <dbReference type="NCBI Taxonomy" id="29845"/>
    <lineage>
        <taxon>Eukaryota</taxon>
        <taxon>Fungi</taxon>
        <taxon>Dikarya</taxon>
        <taxon>Ascomycota</taxon>
        <taxon>Pezizomycotina</taxon>
        <taxon>Eurotiomycetes</taxon>
        <taxon>Eurotiomycetidae</taxon>
        <taxon>Eurotiales</taxon>
        <taxon>Aspergillaceae</taxon>
        <taxon>Penicillium</taxon>
    </lineage>
</organism>
<proteinExistence type="predicted"/>
<evidence type="ECO:0000313" key="2">
    <source>
        <dbReference type="EMBL" id="OQE07081.1"/>
    </source>
</evidence>
<name>A0A1V6RZ64_9EURO</name>
<keyword evidence="1" id="KW-1133">Transmembrane helix</keyword>
<dbReference type="Proteomes" id="UP000191518">
    <property type="component" value="Unassembled WGS sequence"/>
</dbReference>
<comment type="caution">
    <text evidence="2">The sequence shown here is derived from an EMBL/GenBank/DDBJ whole genome shotgun (WGS) entry which is preliminary data.</text>
</comment>
<feature type="transmembrane region" description="Helical" evidence="1">
    <location>
        <begin position="26"/>
        <end position="44"/>
    </location>
</feature>
<keyword evidence="3" id="KW-1185">Reference proteome</keyword>
<evidence type="ECO:0000313" key="3">
    <source>
        <dbReference type="Proteomes" id="UP000191518"/>
    </source>
</evidence>
<feature type="transmembrane region" description="Helical" evidence="1">
    <location>
        <begin position="140"/>
        <end position="163"/>
    </location>
</feature>
<keyword evidence="1" id="KW-0812">Transmembrane</keyword>
<sequence>MSSDLTGDDYLREYPHVSKDVMDLQLVQLALAVAAVGFVLAAYVDRNVTATFIASSTPREERWKFSKHNFRGLPIIVVHRLLKISLLSLFPARGSSVIKCFLLSVISDLTLSTLKVANVHTVLNLHSQVPLHRRIFNQSIWFDIFPATLLYSTAWNSCFYLTIYAIRTLGFLDHEFTMVSREIALYIAFITFGTTYFGAMVPAHAIFIRVAVSVNPLQDNRRQRTRNLDIKGNWESLPCQSINAFNHVLMSDGSFGSAGAPGALETAF</sequence>
<reference evidence="3" key="1">
    <citation type="journal article" date="2017" name="Nat. Microbiol.">
        <title>Global analysis of biosynthetic gene clusters reveals vast potential of secondary metabolite production in Penicillium species.</title>
        <authorList>
            <person name="Nielsen J.C."/>
            <person name="Grijseels S."/>
            <person name="Prigent S."/>
            <person name="Ji B."/>
            <person name="Dainat J."/>
            <person name="Nielsen K.F."/>
            <person name="Frisvad J.C."/>
            <person name="Workman M."/>
            <person name="Nielsen J."/>
        </authorList>
    </citation>
    <scope>NUCLEOTIDE SEQUENCE [LARGE SCALE GENOMIC DNA]</scope>
    <source>
        <strain evidence="3">IBT 29486</strain>
    </source>
</reference>
<gene>
    <name evidence="2" type="ORF">PENVUL_c015G10024</name>
</gene>
<accession>A0A1V6RZ64</accession>
<dbReference type="AlphaFoldDB" id="A0A1V6RZ64"/>
<evidence type="ECO:0000256" key="1">
    <source>
        <dbReference type="SAM" id="Phobius"/>
    </source>
</evidence>
<protein>
    <submittedName>
        <fullName evidence="2">Uncharacterized protein</fullName>
    </submittedName>
</protein>
<feature type="transmembrane region" description="Helical" evidence="1">
    <location>
        <begin position="183"/>
        <end position="212"/>
    </location>
</feature>
<dbReference type="STRING" id="29845.A0A1V6RZ64"/>
<keyword evidence="1" id="KW-0472">Membrane</keyword>